<dbReference type="SUPFAM" id="SSF47384">
    <property type="entry name" value="Homodimeric domain of signal transducing histidine kinase"/>
    <property type="match status" value="1"/>
</dbReference>
<dbReference type="Pfam" id="PF02518">
    <property type="entry name" value="HATPase_c"/>
    <property type="match status" value="1"/>
</dbReference>
<dbReference type="AlphaFoldDB" id="A0A929L2I3"/>
<dbReference type="InterPro" id="IPR003594">
    <property type="entry name" value="HATPase_dom"/>
</dbReference>
<gene>
    <name evidence="6" type="ORF">IRJ16_13455</name>
</gene>
<name>A0A929L2I3_9SPHI</name>
<feature type="domain" description="Histidine kinase" evidence="5">
    <location>
        <begin position="218"/>
        <end position="433"/>
    </location>
</feature>
<dbReference type="RefSeq" id="WP_194112135.1">
    <property type="nucleotide sequence ID" value="NZ_JADFFL010000005.1"/>
</dbReference>
<keyword evidence="6" id="KW-0418">Kinase</keyword>
<dbReference type="Proteomes" id="UP000622475">
    <property type="component" value="Unassembled WGS sequence"/>
</dbReference>
<dbReference type="GO" id="GO:0000155">
    <property type="term" value="F:phosphorelay sensor kinase activity"/>
    <property type="evidence" value="ECO:0007669"/>
    <property type="project" value="InterPro"/>
</dbReference>
<feature type="transmembrane region" description="Helical" evidence="4">
    <location>
        <begin position="170"/>
        <end position="187"/>
    </location>
</feature>
<keyword evidence="4" id="KW-0812">Transmembrane</keyword>
<evidence type="ECO:0000313" key="6">
    <source>
        <dbReference type="EMBL" id="MBE9662895.1"/>
    </source>
</evidence>
<dbReference type="PANTHER" id="PTHR43547">
    <property type="entry name" value="TWO-COMPONENT HISTIDINE KINASE"/>
    <property type="match status" value="1"/>
</dbReference>
<dbReference type="PANTHER" id="PTHR43547:SF2">
    <property type="entry name" value="HYBRID SIGNAL TRANSDUCTION HISTIDINE KINASE C"/>
    <property type="match status" value="1"/>
</dbReference>
<keyword evidence="3" id="KW-0597">Phosphoprotein</keyword>
<evidence type="ECO:0000256" key="4">
    <source>
        <dbReference type="SAM" id="Phobius"/>
    </source>
</evidence>
<evidence type="ECO:0000256" key="2">
    <source>
        <dbReference type="ARBA" id="ARBA00012438"/>
    </source>
</evidence>
<evidence type="ECO:0000256" key="3">
    <source>
        <dbReference type="ARBA" id="ARBA00022553"/>
    </source>
</evidence>
<dbReference type="InterPro" id="IPR005467">
    <property type="entry name" value="His_kinase_dom"/>
</dbReference>
<dbReference type="EC" id="2.7.13.3" evidence="2"/>
<feature type="transmembrane region" description="Helical" evidence="4">
    <location>
        <begin position="108"/>
        <end position="124"/>
    </location>
</feature>
<dbReference type="SMART" id="SM00387">
    <property type="entry name" value="HATPase_c"/>
    <property type="match status" value="1"/>
</dbReference>
<dbReference type="Pfam" id="PF00512">
    <property type="entry name" value="HisKA"/>
    <property type="match status" value="1"/>
</dbReference>
<dbReference type="SMART" id="SM00388">
    <property type="entry name" value="HisKA"/>
    <property type="match status" value="1"/>
</dbReference>
<feature type="transmembrane region" description="Helical" evidence="4">
    <location>
        <begin position="52"/>
        <end position="74"/>
    </location>
</feature>
<keyword evidence="7" id="KW-1185">Reference proteome</keyword>
<feature type="transmembrane region" description="Helical" evidence="4">
    <location>
        <begin position="131"/>
        <end position="150"/>
    </location>
</feature>
<dbReference type="PROSITE" id="PS50109">
    <property type="entry name" value="HIS_KIN"/>
    <property type="match status" value="1"/>
</dbReference>
<organism evidence="6 7">
    <name type="scientific">Mucilaginibacter myungsuensis</name>
    <dbReference type="NCBI Taxonomy" id="649104"/>
    <lineage>
        <taxon>Bacteria</taxon>
        <taxon>Pseudomonadati</taxon>
        <taxon>Bacteroidota</taxon>
        <taxon>Sphingobacteriia</taxon>
        <taxon>Sphingobacteriales</taxon>
        <taxon>Sphingobacteriaceae</taxon>
        <taxon>Mucilaginibacter</taxon>
    </lineage>
</organism>
<dbReference type="Gene3D" id="3.30.565.10">
    <property type="entry name" value="Histidine kinase-like ATPase, C-terminal domain"/>
    <property type="match status" value="1"/>
</dbReference>
<comment type="caution">
    <text evidence="6">The sequence shown here is derived from an EMBL/GenBank/DDBJ whole genome shotgun (WGS) entry which is preliminary data.</text>
</comment>
<dbReference type="EMBL" id="JADFFL010000005">
    <property type="protein sequence ID" value="MBE9662895.1"/>
    <property type="molecule type" value="Genomic_DNA"/>
</dbReference>
<evidence type="ECO:0000313" key="7">
    <source>
        <dbReference type="Proteomes" id="UP000622475"/>
    </source>
</evidence>
<dbReference type="InterPro" id="IPR004358">
    <property type="entry name" value="Sig_transdc_His_kin-like_C"/>
</dbReference>
<keyword evidence="4" id="KW-1133">Transmembrane helix</keyword>
<feature type="transmembrane region" description="Helical" evidence="4">
    <location>
        <begin position="86"/>
        <end position="102"/>
    </location>
</feature>
<comment type="catalytic activity">
    <reaction evidence="1">
        <text>ATP + protein L-histidine = ADP + protein N-phospho-L-histidine.</text>
        <dbReference type="EC" id="2.7.13.3"/>
    </reaction>
</comment>
<evidence type="ECO:0000259" key="5">
    <source>
        <dbReference type="PROSITE" id="PS50109"/>
    </source>
</evidence>
<protein>
    <recommendedName>
        <fullName evidence="2">histidine kinase</fullName>
        <ecNumber evidence="2">2.7.13.3</ecNumber>
    </recommendedName>
</protein>
<dbReference type="Gene3D" id="1.10.287.130">
    <property type="match status" value="1"/>
</dbReference>
<dbReference type="InterPro" id="IPR036890">
    <property type="entry name" value="HATPase_C_sf"/>
</dbReference>
<sequence length="433" mass="48222">MGPLHASNYFLKLKKIVAGHPEKFPLTDRIFHSLLAISMAALIYNIPLNIFVGLPLIAVASAVSCGLVAFIYYLSRYRHKTAVARLLYCITGTTLFFINYFLNSGIDGPTGYFFILIMVANVAIAPVKEYWFWVGGNILIVAGLHAIQYYNPSSVPYTYPAKIDRYVDNASAYATVVLVILACFYAIRKHYDAERLEAQQNAAKLSQLDAEKNKLFSIIGHDLRSPLAHIQGYLELLAEHDLTDEERRDIKAQLLASTRGTLDMLNNVLNWSKNQMSGVTFLKEQLDVKQLLEQQMQLATNIAMRKHIDLITEIEPHAGIWGNADMVQLIVRNLVNNAIKFTLPNGWIKLNVTTKKSKTLIAISDSGTGSPEQFGEQVFQLSGRSSVGTANEKGVGLGLVLCREYTLALDGKIWFEHDALSGTTFYVELPATV</sequence>
<evidence type="ECO:0000256" key="1">
    <source>
        <dbReference type="ARBA" id="ARBA00000085"/>
    </source>
</evidence>
<feature type="transmembrane region" description="Helical" evidence="4">
    <location>
        <begin position="30"/>
        <end position="46"/>
    </location>
</feature>
<proteinExistence type="predicted"/>
<dbReference type="CDD" id="cd00082">
    <property type="entry name" value="HisKA"/>
    <property type="match status" value="1"/>
</dbReference>
<accession>A0A929L2I3</accession>
<dbReference type="SUPFAM" id="SSF55874">
    <property type="entry name" value="ATPase domain of HSP90 chaperone/DNA topoisomerase II/histidine kinase"/>
    <property type="match status" value="1"/>
</dbReference>
<reference evidence="6" key="1">
    <citation type="submission" date="2020-10" db="EMBL/GenBank/DDBJ databases">
        <title>Mucilaginibacter mali sp. nov., isolated from rhizosphere soil of apple orchard.</title>
        <authorList>
            <person name="Lee J.-S."/>
            <person name="Kim H.S."/>
            <person name="Kim J.-S."/>
        </authorList>
    </citation>
    <scope>NUCLEOTIDE SEQUENCE</scope>
    <source>
        <strain evidence="6">KCTC 22746</strain>
    </source>
</reference>
<dbReference type="PRINTS" id="PR00344">
    <property type="entry name" value="BCTRLSENSOR"/>
</dbReference>
<keyword evidence="4" id="KW-0472">Membrane</keyword>
<keyword evidence="6" id="KW-0808">Transferase</keyword>
<dbReference type="InterPro" id="IPR036097">
    <property type="entry name" value="HisK_dim/P_sf"/>
</dbReference>
<dbReference type="InterPro" id="IPR003661">
    <property type="entry name" value="HisK_dim/P_dom"/>
</dbReference>